<dbReference type="Proteomes" id="UP000683417">
    <property type="component" value="Unassembled WGS sequence"/>
</dbReference>
<accession>A0A9W4GDM4</accession>
<name>A0A9W4GDM4_BLUGR</name>
<dbReference type="AlphaFoldDB" id="A0A9W4GDM4"/>
<reference evidence="1" key="1">
    <citation type="submission" date="2020-10" db="EMBL/GenBank/DDBJ databases">
        <authorList>
            <person name="Muller C M."/>
        </authorList>
    </citation>
    <scope>NUCLEOTIDE SEQUENCE</scope>
    <source>
        <strain evidence="1">THUN-12</strain>
    </source>
</reference>
<gene>
    <name evidence="1" type="ORF">BGTH12_LOCUS3040</name>
</gene>
<comment type="caution">
    <text evidence="1">The sequence shown here is derived from an EMBL/GenBank/DDBJ whole genome shotgun (WGS) entry which is preliminary data.</text>
</comment>
<proteinExistence type="predicted"/>
<protein>
    <submittedName>
        <fullName evidence="1">BgTH12-01932</fullName>
    </submittedName>
</protein>
<sequence>MNIAPITLRDNSNNSQGCLSTIFIPRDFGHLFQRPSLLDSLTHPCTTLSESSIVPQSYSPNIIEVDVLED</sequence>
<evidence type="ECO:0000313" key="1">
    <source>
        <dbReference type="EMBL" id="CAD6501682.1"/>
    </source>
</evidence>
<dbReference type="EMBL" id="CAJHIT010000005">
    <property type="protein sequence ID" value="CAD6501682.1"/>
    <property type="molecule type" value="Genomic_DNA"/>
</dbReference>
<organism evidence="1 2">
    <name type="scientific">Blumeria graminis f. sp. triticale</name>
    <dbReference type="NCBI Taxonomy" id="1689686"/>
    <lineage>
        <taxon>Eukaryota</taxon>
        <taxon>Fungi</taxon>
        <taxon>Dikarya</taxon>
        <taxon>Ascomycota</taxon>
        <taxon>Pezizomycotina</taxon>
        <taxon>Leotiomycetes</taxon>
        <taxon>Erysiphales</taxon>
        <taxon>Erysiphaceae</taxon>
        <taxon>Blumeria</taxon>
    </lineage>
</organism>
<evidence type="ECO:0000313" key="2">
    <source>
        <dbReference type="Proteomes" id="UP000683417"/>
    </source>
</evidence>